<dbReference type="EMBL" id="CAJPWZ010000720">
    <property type="protein sequence ID" value="CAG2199245.1"/>
    <property type="molecule type" value="Genomic_DNA"/>
</dbReference>
<protein>
    <recommendedName>
        <fullName evidence="4">C-type lectin domain-containing protein</fullName>
    </recommendedName>
</protein>
<sequence length="476" mass="54956">MQNVTFYKEEKSWIDAANFCSQNGGVLESNVTLLLQHLDVITQSGEHEDIWLGKSKILTKWTFVRGYFYIYGDFRHFVIETTELECQMLCNGYKFYSIKDKECYCIEEIQSFHRTKNCNCVGCYKVWEHNGFELTDNYADYQVAADECSRQGSFIKWYPDNFCDTHDLQHSYWTSGTRHIKTFSLRKSYITEDFTLEKCFVLENDGEEDDKPCDETLPFFCTFGGDEDKGDIISIPNVVMPQQKSVKSDKIGSIAAGTVTSIVAVIAVMLAIFLIHRRRLSKEKTKCHEPNLSESERDAVDRHINNKTQQPVVYHEIEVKNSSPHNGKFKYPQTVNNITYNYGQSNCTPKWKNVNQIAINTIQSIIQSNHLNDNAGQNGYEMAKVQRDCSEGVMAKHYCLAKPISSKTEEESDQYAINRDYDHLDNVKQKEETVTKVYDHLPTIVTEDPTYDHSNLKIVLDNEDYYDHFKIDGAHA</sequence>
<gene>
    <name evidence="2" type="ORF">MEDL_13979</name>
</gene>
<dbReference type="OrthoDB" id="6126568at2759"/>
<feature type="transmembrane region" description="Helical" evidence="1">
    <location>
        <begin position="251"/>
        <end position="275"/>
    </location>
</feature>
<keyword evidence="1" id="KW-0472">Membrane</keyword>
<evidence type="ECO:0008006" key="4">
    <source>
        <dbReference type="Google" id="ProtNLM"/>
    </source>
</evidence>
<dbReference type="AlphaFoldDB" id="A0A8S3QUM6"/>
<keyword evidence="1" id="KW-0812">Transmembrane</keyword>
<evidence type="ECO:0000256" key="1">
    <source>
        <dbReference type="SAM" id="Phobius"/>
    </source>
</evidence>
<accession>A0A8S3QUM6</accession>
<evidence type="ECO:0000313" key="2">
    <source>
        <dbReference type="EMBL" id="CAG2199245.1"/>
    </source>
</evidence>
<organism evidence="2 3">
    <name type="scientific">Mytilus edulis</name>
    <name type="common">Blue mussel</name>
    <dbReference type="NCBI Taxonomy" id="6550"/>
    <lineage>
        <taxon>Eukaryota</taxon>
        <taxon>Metazoa</taxon>
        <taxon>Spiralia</taxon>
        <taxon>Lophotrochozoa</taxon>
        <taxon>Mollusca</taxon>
        <taxon>Bivalvia</taxon>
        <taxon>Autobranchia</taxon>
        <taxon>Pteriomorphia</taxon>
        <taxon>Mytilida</taxon>
        <taxon>Mytiloidea</taxon>
        <taxon>Mytilidae</taxon>
        <taxon>Mytilinae</taxon>
        <taxon>Mytilus</taxon>
    </lineage>
</organism>
<keyword evidence="1" id="KW-1133">Transmembrane helix</keyword>
<keyword evidence="3" id="KW-1185">Reference proteome</keyword>
<name>A0A8S3QUM6_MYTED</name>
<proteinExistence type="predicted"/>
<reference evidence="2" key="1">
    <citation type="submission" date="2021-03" db="EMBL/GenBank/DDBJ databases">
        <authorList>
            <person name="Bekaert M."/>
        </authorList>
    </citation>
    <scope>NUCLEOTIDE SEQUENCE</scope>
</reference>
<comment type="caution">
    <text evidence="2">The sequence shown here is derived from an EMBL/GenBank/DDBJ whole genome shotgun (WGS) entry which is preliminary data.</text>
</comment>
<evidence type="ECO:0000313" key="3">
    <source>
        <dbReference type="Proteomes" id="UP000683360"/>
    </source>
</evidence>
<dbReference type="Proteomes" id="UP000683360">
    <property type="component" value="Unassembled WGS sequence"/>
</dbReference>